<evidence type="ECO:0000313" key="1">
    <source>
        <dbReference type="EMBL" id="PJO45279.1"/>
    </source>
</evidence>
<accession>A0A2M9QB32</accession>
<organism evidence="1 2">
    <name type="scientific">Lysinibacillus xylanilyticus</name>
    <dbReference type="NCBI Taxonomy" id="582475"/>
    <lineage>
        <taxon>Bacteria</taxon>
        <taxon>Bacillati</taxon>
        <taxon>Bacillota</taxon>
        <taxon>Bacilli</taxon>
        <taxon>Bacillales</taxon>
        <taxon>Bacillaceae</taxon>
        <taxon>Lysinibacillus</taxon>
    </lineage>
</organism>
<comment type="caution">
    <text evidence="1">The sequence shown here is derived from an EMBL/GenBank/DDBJ whole genome shotgun (WGS) entry which is preliminary data.</text>
</comment>
<evidence type="ECO:0000313" key="2">
    <source>
        <dbReference type="Proteomes" id="UP000232101"/>
    </source>
</evidence>
<sequence length="47" mass="5268">GLDVIEHGAPAYEFQDIFKGSAVRGETFAHRLTHFGKTNNNVKEEHV</sequence>
<name>A0A2M9QB32_9BACI</name>
<reference evidence="1 2" key="1">
    <citation type="submission" date="2017-11" db="EMBL/GenBank/DDBJ databases">
        <title>Bacterial isolate from king chilli rhizosphere.</title>
        <authorList>
            <person name="Takhelmayum P."/>
            <person name="Sarangthem I."/>
        </authorList>
    </citation>
    <scope>NUCLEOTIDE SEQUENCE [LARGE SCALE GENOMIC DNA]</scope>
    <source>
        <strain evidence="2">t26</strain>
    </source>
</reference>
<protein>
    <submittedName>
        <fullName evidence="1">Ammonium transporter</fullName>
    </submittedName>
</protein>
<proteinExistence type="predicted"/>
<dbReference type="EMBL" id="PHQY01000223">
    <property type="protein sequence ID" value="PJO45279.1"/>
    <property type="molecule type" value="Genomic_DNA"/>
</dbReference>
<feature type="non-terminal residue" evidence="1">
    <location>
        <position position="1"/>
    </location>
</feature>
<dbReference type="AlphaFoldDB" id="A0A2M9QB32"/>
<dbReference type="Proteomes" id="UP000232101">
    <property type="component" value="Unassembled WGS sequence"/>
</dbReference>
<gene>
    <name evidence="1" type="ORF">CWD94_02070</name>
</gene>